<keyword evidence="5" id="KW-0408">Iron</keyword>
<dbReference type="InterPro" id="IPR041854">
    <property type="entry name" value="BFD-like_2Fe2S-bd_dom_sf"/>
</dbReference>
<evidence type="ECO:0000256" key="4">
    <source>
        <dbReference type="ARBA" id="ARBA00022982"/>
    </source>
</evidence>
<dbReference type="GO" id="GO:0046872">
    <property type="term" value="F:metal ion binding"/>
    <property type="evidence" value="ECO:0007669"/>
    <property type="project" value="UniProtKB-KW"/>
</dbReference>
<organism evidence="11 12">
    <name type="scientific">Salinimonas sediminis</name>
    <dbReference type="NCBI Taxonomy" id="2303538"/>
    <lineage>
        <taxon>Bacteria</taxon>
        <taxon>Pseudomonadati</taxon>
        <taxon>Pseudomonadota</taxon>
        <taxon>Gammaproteobacteria</taxon>
        <taxon>Alteromonadales</taxon>
        <taxon>Alteromonadaceae</taxon>
        <taxon>Alteromonas/Salinimonas group</taxon>
        <taxon>Salinimonas</taxon>
    </lineage>
</organism>
<dbReference type="Proteomes" id="UP000262073">
    <property type="component" value="Chromosome"/>
</dbReference>
<keyword evidence="4" id="KW-0249">Electron transport</keyword>
<evidence type="ECO:0000259" key="10">
    <source>
        <dbReference type="Pfam" id="PF04324"/>
    </source>
</evidence>
<reference evidence="11 12" key="1">
    <citation type="submission" date="2018-08" db="EMBL/GenBank/DDBJ databases">
        <title>Salinimonas sediminis sp. nov., a piezophilic bacterium isolated from a deep-sea sediment sample from the New Britain Trench.</title>
        <authorList>
            <person name="Cao J."/>
        </authorList>
    </citation>
    <scope>NUCLEOTIDE SEQUENCE [LARGE SCALE GENOMIC DNA]</scope>
    <source>
        <strain evidence="11 12">N102</strain>
    </source>
</reference>
<protein>
    <recommendedName>
        <fullName evidence="8">Bacterioferritin-associated ferredoxin</fullName>
    </recommendedName>
</protein>
<sequence>MYVCMCYGVTDKAIKKAVEAHGAGNLRELREVLEIGSQCGKCISMTQQIIDATIVDESLFKEVC</sequence>
<dbReference type="PANTHER" id="PTHR37424">
    <property type="entry name" value="BACTERIOFERRITIN-ASSOCIATED FERREDOXIN"/>
    <property type="match status" value="1"/>
</dbReference>
<dbReference type="Gene3D" id="1.10.10.1100">
    <property type="entry name" value="BFD-like [2Fe-2S]-binding domain"/>
    <property type="match status" value="1"/>
</dbReference>
<dbReference type="EMBL" id="CP031769">
    <property type="protein sequence ID" value="AXR05863.1"/>
    <property type="molecule type" value="Genomic_DNA"/>
</dbReference>
<evidence type="ECO:0000313" key="12">
    <source>
        <dbReference type="Proteomes" id="UP000262073"/>
    </source>
</evidence>
<evidence type="ECO:0000313" key="11">
    <source>
        <dbReference type="EMBL" id="AXR05863.1"/>
    </source>
</evidence>
<dbReference type="OrthoDB" id="9815350at2"/>
<dbReference type="PANTHER" id="PTHR37424:SF1">
    <property type="entry name" value="BACTERIOFERRITIN-ASSOCIATED FERREDOXIN"/>
    <property type="match status" value="1"/>
</dbReference>
<evidence type="ECO:0000256" key="3">
    <source>
        <dbReference type="ARBA" id="ARBA00022723"/>
    </source>
</evidence>
<dbReference type="GO" id="GO:0051537">
    <property type="term" value="F:2 iron, 2 sulfur cluster binding"/>
    <property type="evidence" value="ECO:0007669"/>
    <property type="project" value="UniProtKB-KW"/>
</dbReference>
<evidence type="ECO:0000256" key="6">
    <source>
        <dbReference type="ARBA" id="ARBA00023014"/>
    </source>
</evidence>
<dbReference type="InterPro" id="IPR052371">
    <property type="entry name" value="BFD-associated_ferredoxin"/>
</dbReference>
<keyword evidence="3" id="KW-0479">Metal-binding</keyword>
<evidence type="ECO:0000256" key="5">
    <source>
        <dbReference type="ARBA" id="ARBA00023004"/>
    </source>
</evidence>
<evidence type="ECO:0000256" key="7">
    <source>
        <dbReference type="ARBA" id="ARBA00034078"/>
    </source>
</evidence>
<dbReference type="KEGG" id="salm:D0Y50_05400"/>
<comment type="similarity">
    <text evidence="9">Belongs to the Bfd family.</text>
</comment>
<evidence type="ECO:0000256" key="9">
    <source>
        <dbReference type="ARBA" id="ARBA00046332"/>
    </source>
</evidence>
<accession>A0A346NK06</accession>
<dbReference type="Pfam" id="PF04324">
    <property type="entry name" value="Fer2_BFD"/>
    <property type="match status" value="1"/>
</dbReference>
<keyword evidence="1" id="KW-0813">Transport</keyword>
<feature type="domain" description="BFD-like [2Fe-2S]-binding" evidence="10">
    <location>
        <begin position="2"/>
        <end position="51"/>
    </location>
</feature>
<keyword evidence="12" id="KW-1185">Reference proteome</keyword>
<gene>
    <name evidence="11" type="ORF">D0Y50_05400</name>
</gene>
<keyword evidence="2" id="KW-0001">2Fe-2S</keyword>
<dbReference type="InterPro" id="IPR007419">
    <property type="entry name" value="BFD-like_2Fe2S-bd_dom"/>
</dbReference>
<dbReference type="AlphaFoldDB" id="A0A346NK06"/>
<evidence type="ECO:0000256" key="1">
    <source>
        <dbReference type="ARBA" id="ARBA00022448"/>
    </source>
</evidence>
<comment type="cofactor">
    <cofactor evidence="7">
        <name>[2Fe-2S] cluster</name>
        <dbReference type="ChEBI" id="CHEBI:190135"/>
    </cofactor>
</comment>
<keyword evidence="6" id="KW-0411">Iron-sulfur</keyword>
<proteinExistence type="inferred from homology"/>
<evidence type="ECO:0000256" key="2">
    <source>
        <dbReference type="ARBA" id="ARBA00022714"/>
    </source>
</evidence>
<dbReference type="RefSeq" id="WP_108566478.1">
    <property type="nucleotide sequence ID" value="NZ_CP031769.1"/>
</dbReference>
<evidence type="ECO:0000256" key="8">
    <source>
        <dbReference type="ARBA" id="ARBA00039386"/>
    </source>
</evidence>
<name>A0A346NK06_9ALTE</name>